<feature type="region of interest" description="Disordered" evidence="1">
    <location>
        <begin position="133"/>
        <end position="160"/>
    </location>
</feature>
<evidence type="ECO:0000256" key="1">
    <source>
        <dbReference type="SAM" id="MobiDB-lite"/>
    </source>
</evidence>
<reference evidence="3 4" key="1">
    <citation type="submission" date="2015-09" db="EMBL/GenBank/DDBJ databases">
        <title>Identification and resolution of microdiversity through metagenomic sequencing of parallel consortia.</title>
        <authorList>
            <person name="Nelson W.C."/>
            <person name="Romine M.F."/>
            <person name="Lindemann S.R."/>
        </authorList>
    </citation>
    <scope>NUCLEOTIDE SEQUENCE [LARGE SCALE GENOMIC DNA]</scope>
    <source>
        <strain evidence="3">Ana</strain>
    </source>
</reference>
<dbReference type="Proteomes" id="UP000050465">
    <property type="component" value="Unassembled WGS sequence"/>
</dbReference>
<dbReference type="InterPro" id="IPR014044">
    <property type="entry name" value="CAP_dom"/>
</dbReference>
<dbReference type="Pfam" id="PF00188">
    <property type="entry name" value="CAP"/>
    <property type="match status" value="1"/>
</dbReference>
<sequence length="324" mass="34576">MQSLKLRAPWKMGLALSTALITVACSQLPEQPLASRLPFFANQAQAQTETQPSWATIEQNLITEHNRVRQNPQSYIPILEAYLASMNAQGNIPNGCGPRCTLLTTEGKPAVEEAIRYLRNQPAVGPLTLSTGAARAAKAHAQDQSDGTTGHTGSDGSRPHERLARFGVANAGSGENIAYGPTTAEKVMLSLIVDDGVSDRGHRINMFKPEWTMAGAGCGPHATYGSVCVIEYAKAPRGAAAADQQFTVVNNGTVELQALKVAGVDVLSSPLGISQARNIQLSDGCKVNLTLQLGGNYLPLDWNDLDLCAATLTIDSQNYFNVQY</sequence>
<dbReference type="STRING" id="1666911.HLUCCA11_13655"/>
<feature type="domain" description="SCP" evidence="2">
    <location>
        <begin position="114"/>
        <end position="230"/>
    </location>
</feature>
<organism evidence="3 4">
    <name type="scientific">Phormidesmis priestleyi Ana</name>
    <dbReference type="NCBI Taxonomy" id="1666911"/>
    <lineage>
        <taxon>Bacteria</taxon>
        <taxon>Bacillati</taxon>
        <taxon>Cyanobacteriota</taxon>
        <taxon>Cyanophyceae</taxon>
        <taxon>Leptolyngbyales</taxon>
        <taxon>Leptolyngbyaceae</taxon>
        <taxon>Phormidesmis</taxon>
    </lineage>
</organism>
<protein>
    <recommendedName>
        <fullName evidence="2">SCP domain-containing protein</fullName>
    </recommendedName>
</protein>
<evidence type="ECO:0000313" key="4">
    <source>
        <dbReference type="Proteomes" id="UP000050465"/>
    </source>
</evidence>
<dbReference type="AlphaFoldDB" id="A0A0P7YWT8"/>
<dbReference type="PATRIC" id="fig|1666911.3.peg.1504"/>
<dbReference type="PROSITE" id="PS51257">
    <property type="entry name" value="PROKAR_LIPOPROTEIN"/>
    <property type="match status" value="1"/>
</dbReference>
<dbReference type="PANTHER" id="PTHR31157:SF1">
    <property type="entry name" value="SCP DOMAIN-CONTAINING PROTEIN"/>
    <property type="match status" value="1"/>
</dbReference>
<comment type="caution">
    <text evidence="3">The sequence shown here is derived from an EMBL/GenBank/DDBJ whole genome shotgun (WGS) entry which is preliminary data.</text>
</comment>
<name>A0A0P7YWT8_9CYAN</name>
<feature type="compositionally biased region" description="Low complexity" evidence="1">
    <location>
        <begin position="142"/>
        <end position="156"/>
    </location>
</feature>
<dbReference type="EMBL" id="LJZR01000017">
    <property type="protein sequence ID" value="KPQ34767.1"/>
    <property type="molecule type" value="Genomic_DNA"/>
</dbReference>
<evidence type="ECO:0000259" key="2">
    <source>
        <dbReference type="Pfam" id="PF00188"/>
    </source>
</evidence>
<accession>A0A0P7YWT8</accession>
<gene>
    <name evidence="3" type="ORF">HLUCCA11_13655</name>
</gene>
<dbReference type="PANTHER" id="PTHR31157">
    <property type="entry name" value="SCP DOMAIN-CONTAINING PROTEIN"/>
    <property type="match status" value="1"/>
</dbReference>
<proteinExistence type="predicted"/>
<dbReference type="Gene3D" id="3.40.33.10">
    <property type="entry name" value="CAP"/>
    <property type="match status" value="1"/>
</dbReference>
<dbReference type="SUPFAM" id="SSF55797">
    <property type="entry name" value="PR-1-like"/>
    <property type="match status" value="1"/>
</dbReference>
<evidence type="ECO:0000313" key="3">
    <source>
        <dbReference type="EMBL" id="KPQ34767.1"/>
    </source>
</evidence>
<dbReference type="InterPro" id="IPR035940">
    <property type="entry name" value="CAP_sf"/>
</dbReference>
<dbReference type="CDD" id="cd05379">
    <property type="entry name" value="CAP_bacterial"/>
    <property type="match status" value="1"/>
</dbReference>